<comment type="caution">
    <text evidence="1">The sequence shown here is derived from an EMBL/GenBank/DDBJ whole genome shotgun (WGS) entry which is preliminary data.</text>
</comment>
<protein>
    <submittedName>
        <fullName evidence="1">Uncharacterized protein</fullName>
    </submittedName>
</protein>
<evidence type="ECO:0000313" key="1">
    <source>
        <dbReference type="EMBL" id="KAK3717230.1"/>
    </source>
</evidence>
<dbReference type="EMBL" id="JAUTXU010000038">
    <property type="protein sequence ID" value="KAK3717230.1"/>
    <property type="molecule type" value="Genomic_DNA"/>
</dbReference>
<proteinExistence type="predicted"/>
<sequence>MTRPKTKPSHQLPSDTESDGGTAPPQSVSTPQVKQETADHETPPDSPLSSVPDWDGHLPRIDDIDEVLLPSSATLENKTKQFQPVDITLLLASNPANPQAAPLVNKDAPEAEMAQEERAAEFEAESAKRRAASRAAKDTDADATNESTERKTGSAGTSGRSSDDGGAHKSSPPSSPITVQEEIDQKSAQDGMAKAAGEGPLETASVDHVEEEETVPIAASMQESEEADGRGGTQAPVIDGVGHEKATNIAEVEPKRPTLGERLFEAVQTSGRELFKNGDTAIIIDTEDLSKSLLVSSKQLFKASAMLKEQSVSDKAAGEKRIKLAFLLEANDLATMPVLSALHSSKSAAGFDKAEFKSYAQAVKNAKKVKSEREGSEETSESEAEMDWTKAYESFFSIIAKVPYGRIFDTDATCGLTQIEGVLAIAKYYNPSAAVTVAVKDLLLSYMAGKQSLWPAIAAEAPAWLLVGLTLRHQPCIEEAFRHIAGRYPETWPWKEPRENIPAQILAAIEKKSRDLQYRRFEIDNRPLKISLTQKAPTKGGKGYASETFVNQKVEPVAYNTLNLWRDWVREHMIYLEEGTVDDSDDVDGDGKDEGHEKPDHRQSMICDHKDGKCLTVAGFYHALSACGDAYLPADRVLDKDGWNRKDFKCDDALVRQHLHALKKKAATIVQPLVKSGLQYAGRTELKYLTCIEPQEDDIPLPRDDDESTEED</sequence>
<gene>
    <name evidence="1" type="ORF">LTR37_005939</name>
</gene>
<name>A0ACC3NHM1_9PEZI</name>
<reference evidence="1" key="1">
    <citation type="submission" date="2023-07" db="EMBL/GenBank/DDBJ databases">
        <title>Black Yeasts Isolated from many extreme environments.</title>
        <authorList>
            <person name="Coleine C."/>
            <person name="Stajich J.E."/>
            <person name="Selbmann L."/>
        </authorList>
    </citation>
    <scope>NUCLEOTIDE SEQUENCE</scope>
    <source>
        <strain evidence="1">CCFEE 5714</strain>
    </source>
</reference>
<organism evidence="1 2">
    <name type="scientific">Vermiconidia calcicola</name>
    <dbReference type="NCBI Taxonomy" id="1690605"/>
    <lineage>
        <taxon>Eukaryota</taxon>
        <taxon>Fungi</taxon>
        <taxon>Dikarya</taxon>
        <taxon>Ascomycota</taxon>
        <taxon>Pezizomycotina</taxon>
        <taxon>Dothideomycetes</taxon>
        <taxon>Dothideomycetidae</taxon>
        <taxon>Mycosphaerellales</taxon>
        <taxon>Extremaceae</taxon>
        <taxon>Vermiconidia</taxon>
    </lineage>
</organism>
<evidence type="ECO:0000313" key="2">
    <source>
        <dbReference type="Proteomes" id="UP001281147"/>
    </source>
</evidence>
<dbReference type="Proteomes" id="UP001281147">
    <property type="component" value="Unassembled WGS sequence"/>
</dbReference>
<keyword evidence="2" id="KW-1185">Reference proteome</keyword>
<accession>A0ACC3NHM1</accession>